<dbReference type="SUPFAM" id="SSF54427">
    <property type="entry name" value="NTF2-like"/>
    <property type="match status" value="1"/>
</dbReference>
<sequence>MTTQRWEIEDLFARLARVLDEGTPDDIRQVYTKDILVRSPRGGELRGIDEVLEYLRSTAVDGELTQHVHSDILVSVDGDRAETSANQLTFFYRDGEAPHRRAGLRLKYTAVRTDQGWRFEEANIGRAWVQED</sequence>
<proteinExistence type="predicted"/>
<dbReference type="Gene3D" id="3.10.450.50">
    <property type="match status" value="1"/>
</dbReference>
<evidence type="ECO:0000259" key="1">
    <source>
        <dbReference type="Pfam" id="PF13577"/>
    </source>
</evidence>
<evidence type="ECO:0000313" key="3">
    <source>
        <dbReference type="Proteomes" id="UP000293342"/>
    </source>
</evidence>
<dbReference type="Pfam" id="PF13577">
    <property type="entry name" value="SnoaL_4"/>
    <property type="match status" value="1"/>
</dbReference>
<comment type="caution">
    <text evidence="2">The sequence shown here is derived from an EMBL/GenBank/DDBJ whole genome shotgun (WGS) entry which is preliminary data.</text>
</comment>
<gene>
    <name evidence="2" type="ORF">E0H75_36525</name>
</gene>
<organism evidence="2 3">
    <name type="scientific">Kribbella capetownensis</name>
    <dbReference type="NCBI Taxonomy" id="1572659"/>
    <lineage>
        <taxon>Bacteria</taxon>
        <taxon>Bacillati</taxon>
        <taxon>Actinomycetota</taxon>
        <taxon>Actinomycetes</taxon>
        <taxon>Propionibacteriales</taxon>
        <taxon>Kribbellaceae</taxon>
        <taxon>Kribbella</taxon>
    </lineage>
</organism>
<dbReference type="RefSeq" id="WP_131518298.1">
    <property type="nucleotide sequence ID" value="NZ_SJKD01000011.1"/>
</dbReference>
<evidence type="ECO:0000313" key="2">
    <source>
        <dbReference type="EMBL" id="TCC43806.1"/>
    </source>
</evidence>
<dbReference type="OrthoDB" id="981191at2"/>
<dbReference type="Proteomes" id="UP000293342">
    <property type="component" value="Unassembled WGS sequence"/>
</dbReference>
<feature type="domain" description="SnoaL-like" evidence="1">
    <location>
        <begin position="3"/>
        <end position="121"/>
    </location>
</feature>
<keyword evidence="3" id="KW-1185">Reference proteome</keyword>
<reference evidence="2 3" key="1">
    <citation type="submission" date="2019-02" db="EMBL/GenBank/DDBJ databases">
        <title>Kribbella capetownensis sp. nov. and Kribbella speibonae sp. nov., isolated from soil.</title>
        <authorList>
            <person name="Curtis S.M."/>
            <person name="Norton I."/>
            <person name="Everest G.J."/>
            <person name="Meyers P.R."/>
        </authorList>
    </citation>
    <scope>NUCLEOTIDE SEQUENCE [LARGE SCALE GENOMIC DNA]</scope>
    <source>
        <strain evidence="2 3">YM53</strain>
    </source>
</reference>
<name>A0A4R0JGJ4_9ACTN</name>
<accession>A0A4R0JGJ4</accession>
<protein>
    <submittedName>
        <fullName evidence="2">Nuclear transport factor 2 family protein</fullName>
    </submittedName>
</protein>
<dbReference type="InterPro" id="IPR037401">
    <property type="entry name" value="SnoaL-like"/>
</dbReference>
<dbReference type="InterPro" id="IPR032710">
    <property type="entry name" value="NTF2-like_dom_sf"/>
</dbReference>
<dbReference type="EMBL" id="SJKD01000011">
    <property type="protein sequence ID" value="TCC43806.1"/>
    <property type="molecule type" value="Genomic_DNA"/>
</dbReference>
<dbReference type="AlphaFoldDB" id="A0A4R0JGJ4"/>